<gene>
    <name evidence="7" type="primary">LOC108669123</name>
</gene>
<keyword evidence="2" id="KW-0732">Signal</keyword>
<evidence type="ECO:0000313" key="6">
    <source>
        <dbReference type="Proteomes" id="UP000694843"/>
    </source>
</evidence>
<dbReference type="Pfam" id="PF13306">
    <property type="entry name" value="LRR_5"/>
    <property type="match status" value="1"/>
</dbReference>
<keyword evidence="6" id="KW-1185">Reference proteome</keyword>
<feature type="region of interest" description="Disordered" evidence="4">
    <location>
        <begin position="1839"/>
        <end position="1868"/>
    </location>
</feature>
<dbReference type="InterPro" id="IPR050328">
    <property type="entry name" value="Dev_Immune_Receptor"/>
</dbReference>
<keyword evidence="1" id="KW-0433">Leucine-rich repeat</keyword>
<evidence type="ECO:0000256" key="5">
    <source>
        <dbReference type="SAM" id="Phobius"/>
    </source>
</evidence>
<dbReference type="GeneID" id="108669123"/>
<feature type="region of interest" description="Disordered" evidence="4">
    <location>
        <begin position="167"/>
        <end position="218"/>
    </location>
</feature>
<evidence type="ECO:0000313" key="7">
    <source>
        <dbReference type="RefSeq" id="XP_018011902.1"/>
    </source>
</evidence>
<evidence type="ECO:0000256" key="4">
    <source>
        <dbReference type="SAM" id="MobiDB-lite"/>
    </source>
</evidence>
<keyword evidence="3" id="KW-0677">Repeat</keyword>
<dbReference type="GO" id="GO:0005615">
    <property type="term" value="C:extracellular space"/>
    <property type="evidence" value="ECO:0007669"/>
    <property type="project" value="TreeGrafter"/>
</dbReference>
<dbReference type="InterPro" id="IPR026906">
    <property type="entry name" value="LRR_5"/>
</dbReference>
<dbReference type="Pfam" id="PF13855">
    <property type="entry name" value="LRR_8"/>
    <property type="match status" value="7"/>
</dbReference>
<dbReference type="RefSeq" id="XP_018011902.1">
    <property type="nucleotide sequence ID" value="XM_018156413.2"/>
</dbReference>
<dbReference type="SMART" id="SM00365">
    <property type="entry name" value="LRR_SD22"/>
    <property type="match status" value="9"/>
</dbReference>
<keyword evidence="5" id="KW-0812">Transmembrane</keyword>
<feature type="compositionally biased region" description="Basic and acidic residues" evidence="4">
    <location>
        <begin position="94"/>
        <end position="107"/>
    </location>
</feature>
<dbReference type="SMART" id="SM00369">
    <property type="entry name" value="LRR_TYP"/>
    <property type="match status" value="28"/>
</dbReference>
<dbReference type="SMART" id="SM00364">
    <property type="entry name" value="LRR_BAC"/>
    <property type="match status" value="6"/>
</dbReference>
<dbReference type="OMA" id="NATHINC"/>
<feature type="compositionally biased region" description="Basic and acidic residues" evidence="4">
    <location>
        <begin position="192"/>
        <end position="208"/>
    </location>
</feature>
<name>A0A8B7NE65_HYAAZ</name>
<dbReference type="SUPFAM" id="SSF52047">
    <property type="entry name" value="RNI-like"/>
    <property type="match status" value="1"/>
</dbReference>
<feature type="transmembrane region" description="Helical" evidence="5">
    <location>
        <begin position="1570"/>
        <end position="1590"/>
    </location>
</feature>
<protein>
    <submittedName>
        <fullName evidence="7">Chaoptin</fullName>
    </submittedName>
</protein>
<dbReference type="GO" id="GO:0031012">
    <property type="term" value="C:extracellular matrix"/>
    <property type="evidence" value="ECO:0007669"/>
    <property type="project" value="TreeGrafter"/>
</dbReference>
<feature type="compositionally biased region" description="Polar residues" evidence="4">
    <location>
        <begin position="1858"/>
        <end position="1868"/>
    </location>
</feature>
<proteinExistence type="predicted"/>
<dbReference type="Gene3D" id="3.80.10.10">
    <property type="entry name" value="Ribonuclease Inhibitor"/>
    <property type="match status" value="8"/>
</dbReference>
<dbReference type="InterPro" id="IPR003591">
    <property type="entry name" value="Leu-rich_rpt_typical-subtyp"/>
</dbReference>
<evidence type="ECO:0000256" key="1">
    <source>
        <dbReference type="ARBA" id="ARBA00022614"/>
    </source>
</evidence>
<keyword evidence="5" id="KW-1133">Transmembrane helix</keyword>
<dbReference type="OrthoDB" id="10022853at2759"/>
<feature type="compositionally biased region" description="Polar residues" evidence="4">
    <location>
        <begin position="179"/>
        <end position="190"/>
    </location>
</feature>
<dbReference type="SUPFAM" id="SSF52058">
    <property type="entry name" value="L domain-like"/>
    <property type="match status" value="3"/>
</dbReference>
<accession>A0A8B7NE65</accession>
<evidence type="ECO:0000256" key="2">
    <source>
        <dbReference type="ARBA" id="ARBA00022729"/>
    </source>
</evidence>
<sequence>MHLNQGRRFSFDDILAQKEILQPVPELRKKEELSQTPTHYVAPAPCLSVTRISESSSVNIRRPSKIREIPAAGVSLDIVSKGSRMKALPSADAKTAEKTSREPEKDLPSPTFPKPQQRYSPLPSPHREARKRKVRPFLCKSCNVSHWCIKKTQASVANDMVLDKRTMSVDKPNSRKRFSVNTGNNRQNFDPDNYRPIKIDSDGEETREQSNNSASPVKVLFPNERDRDHRTGRDFWTNHEETHTFPKCDKNLEVPRVTGNEGTLSRPASLLRTAHPFNGSSFLAKILTDLITQVCLVSEIRNRPQMKELAYLQNRECFESYSRRSKSDAEYLPLSAREFNRMCKCRYDFPSDDAPRSRIPSPIEVICIGVPFAKFPTSLPQPHYHSLTTTASPPQPHHHSLTSYTSPMIEMGHHLFTLDLSYNALVDIPKDALRHLAALEWLNLQGNQIAEVTRDDWNGLRDTLMSLFLAENNIDYVPPHSLTDFRKLLWLNLDDNNMNRLERDSLSRSINTLSLNHNLITSFPSDIVSEFKDLTWLYLRGNLIDRLPDRGFVFPKTIDKLDLGENFISFIPDHLFNSTLSVRDLHFDFNLLTEIQPNAFQGLNPSRLYLSANAIYNITDRAFLGGPEETLVMLDLEKNNLGGVPKALSFLKSLRYLYLPGNQITEIQRDAFKGSCHKLEALSLSGNFLNSIPRVALENCSMINHLNLGHNRIEQIDPEDFSTWGDNLETLVLRNNRLSSIPANAFRHTPRMRELSLSFNRIVDVNQDSFIDILASLEILEISFGFYRDDFPVTVFKPLTSLQWIALDNNNFRTIAETALYSFGELSYFNMDSNRLTRIPKTLFHQNVHKKLVDIRMANNFIEELGTHTFHNLEALRTIVLTGNKIRKVKFEAFKNLPTVNTIAISSNQISEIEFQAFSGLTSLVELELQQNRLTTFSLNNFANFSTNQSPLSLNLSHNVLVELHPGSVGLFAMKSLDISHNHLKQVPVNFLHIFMQFLEKLDISYNRITKLDTSAFGPLEQLQLLMLQHNNIQQIRPGAFNNLQNVQLVDLSHNHLQALPHMCFSDMLALRKVDFSHNHLRALPPSVFTGTSVESLNFAYNEFVSLPTAALSIVESTLHYLDISRNHLEHLDSTMFNSFSNLIELNIASNKLTILPDNVFVNLRNLISLDISENTVRANFKELFHYTQNVQKLNLAKIGFTSSPTIPLPNLVYLNISHNGISDIEVHSVVSLRQLRTLDLSYNQITHVRSRIWPYLPYLKRLDLSGNPIQSLTKDSFVGASRIETLILKDLNEIMRFDYDTLSHMGYLKELFMNTFPNIEKYRFRVGQLLATVHTLRTLHLEVREDALTDQLSGAFGPKLKELHISGANLKAVDSKTFKGFQNKHELLLSITDTGIETLPDGLLTHLSDVAYLSLDLRRNKLKFLNSQVLYGNKSDWESRGTTFVAGGLALQGNEWTCDCSLVWLGRWLRRWLRETLQIHTAVLKKAQQVDQLAREAVCYEPSTGQHVALLDLRSEDLSCHASALSDTAHTSGTAANAPILPALFFLATTHAFLALNEQIYRVLTQFNMPIMHLNIAITVITIAVITAAKTTVVTIAAKVRGTATVLTSKIITNTLARSIRSIRNEFYDDDPVNGLKSHSYEEKSELKLETGCSHPKENNDLEPREVVKMVVDEIEMKPVTTIMSEVSEETRDSCHFNLIIRNLDLEYLDGNHELLKQTDLCDEVLSSAEMIIVNDEILSSIAERQLTQPCQLYSNQNILATFINTIDDHKLQVSAIDVDVEGLSSTLLGEEVQRTLSSVPTSKINKDEAPNGIHDPIISSTADIDIIPQCERLTIPKTPHRRDTNQPDCVPHANERSPNTQFSPWPYMQSVTSSEETRSNINVSVAPQNPLLLQDVHR</sequence>
<dbReference type="PANTHER" id="PTHR24373">
    <property type="entry name" value="SLIT RELATED LEUCINE-RICH REPEAT NEURONAL PROTEIN"/>
    <property type="match status" value="1"/>
</dbReference>
<keyword evidence="5" id="KW-0472">Membrane</keyword>
<feature type="region of interest" description="Disordered" evidence="4">
    <location>
        <begin position="83"/>
        <end position="131"/>
    </location>
</feature>
<organism evidence="6 7">
    <name type="scientific">Hyalella azteca</name>
    <name type="common">Amphipod</name>
    <dbReference type="NCBI Taxonomy" id="294128"/>
    <lineage>
        <taxon>Eukaryota</taxon>
        <taxon>Metazoa</taxon>
        <taxon>Ecdysozoa</taxon>
        <taxon>Arthropoda</taxon>
        <taxon>Crustacea</taxon>
        <taxon>Multicrustacea</taxon>
        <taxon>Malacostraca</taxon>
        <taxon>Eumalacostraca</taxon>
        <taxon>Peracarida</taxon>
        <taxon>Amphipoda</taxon>
        <taxon>Senticaudata</taxon>
        <taxon>Talitrida</taxon>
        <taxon>Talitroidea</taxon>
        <taxon>Hyalellidae</taxon>
        <taxon>Hyalella</taxon>
    </lineage>
</organism>
<evidence type="ECO:0000256" key="3">
    <source>
        <dbReference type="ARBA" id="ARBA00022737"/>
    </source>
</evidence>
<feature type="transmembrane region" description="Helical" evidence="5">
    <location>
        <begin position="1541"/>
        <end position="1558"/>
    </location>
</feature>
<reference evidence="7" key="1">
    <citation type="submission" date="2025-08" db="UniProtKB">
        <authorList>
            <consortium name="RefSeq"/>
        </authorList>
    </citation>
    <scope>IDENTIFICATION</scope>
    <source>
        <tissue evidence="7">Whole organism</tissue>
    </source>
</reference>
<dbReference type="PROSITE" id="PS51450">
    <property type="entry name" value="LRR"/>
    <property type="match status" value="7"/>
</dbReference>
<dbReference type="InterPro" id="IPR032675">
    <property type="entry name" value="LRR_dom_sf"/>
</dbReference>
<dbReference type="InterPro" id="IPR001611">
    <property type="entry name" value="Leu-rich_rpt"/>
</dbReference>
<dbReference type="Proteomes" id="UP000694843">
    <property type="component" value="Unplaced"/>
</dbReference>
<dbReference type="PANTHER" id="PTHR24373:SF275">
    <property type="entry name" value="TIR DOMAIN-CONTAINING PROTEIN"/>
    <property type="match status" value="1"/>
</dbReference>
<dbReference type="KEGG" id="hazt:108669123"/>